<dbReference type="EMBL" id="CP009920">
    <property type="protein sequence ID" value="AJI24915.1"/>
    <property type="molecule type" value="Genomic_DNA"/>
</dbReference>
<dbReference type="InterPro" id="IPR000160">
    <property type="entry name" value="GGDEF_dom"/>
</dbReference>
<dbReference type="KEGG" id="bmeg:BG04_3720"/>
<keyword evidence="1" id="KW-0472">Membrane</keyword>
<dbReference type="GeneID" id="93641770"/>
<organism evidence="2 3">
    <name type="scientific">Priestia megaterium (strain ATCC 14581 / DSM 32 / CCUG 1817 / JCM 2506 / NBRC 15308 / NCIMB 9376 / NCTC 10342 / NRRL B-14308 / VKM B-512 / Ford 19)</name>
    <name type="common">Bacillus megaterium</name>
    <dbReference type="NCBI Taxonomy" id="1348623"/>
    <lineage>
        <taxon>Bacteria</taxon>
        <taxon>Bacillati</taxon>
        <taxon>Bacillota</taxon>
        <taxon>Bacilli</taxon>
        <taxon>Bacillales</taxon>
        <taxon>Bacillaceae</taxon>
        <taxon>Priestia</taxon>
    </lineage>
</organism>
<evidence type="ECO:0000313" key="2">
    <source>
        <dbReference type="EMBL" id="AJI24915.1"/>
    </source>
</evidence>
<dbReference type="PANTHER" id="PTHR45138">
    <property type="entry name" value="REGULATORY COMPONENTS OF SENSORY TRANSDUCTION SYSTEM"/>
    <property type="match status" value="1"/>
</dbReference>
<dbReference type="RefSeq" id="WP_034653402.1">
    <property type="nucleotide sequence ID" value="NZ_CP009920.1"/>
</dbReference>
<feature type="transmembrane region" description="Helical" evidence="1">
    <location>
        <begin position="182"/>
        <end position="204"/>
    </location>
</feature>
<gene>
    <name evidence="2" type="ORF">BG04_3720</name>
</gene>
<dbReference type="GO" id="GO:1902201">
    <property type="term" value="P:negative regulation of bacterial-type flagellum-dependent cell motility"/>
    <property type="evidence" value="ECO:0007669"/>
    <property type="project" value="TreeGrafter"/>
</dbReference>
<dbReference type="Gene3D" id="3.30.450.20">
    <property type="entry name" value="PAS domain"/>
    <property type="match status" value="1"/>
</dbReference>
<dbReference type="PANTHER" id="PTHR45138:SF9">
    <property type="entry name" value="DIGUANYLATE CYCLASE DGCM-RELATED"/>
    <property type="match status" value="1"/>
</dbReference>
<keyword evidence="1" id="KW-1133">Transmembrane helix</keyword>
<feature type="transmembrane region" description="Helical" evidence="1">
    <location>
        <begin position="139"/>
        <end position="162"/>
    </location>
</feature>
<reference evidence="2 3" key="1">
    <citation type="journal article" date="2015" name="Genome Announc.">
        <title>Complete genome sequences for 35 biothreat assay-relevant bacillus species.</title>
        <authorList>
            <person name="Johnson S.L."/>
            <person name="Daligault H.E."/>
            <person name="Davenport K.W."/>
            <person name="Jaissle J."/>
            <person name="Frey K.G."/>
            <person name="Ladner J.T."/>
            <person name="Broomall S.M."/>
            <person name="Bishop-Lilly K.A."/>
            <person name="Bruce D.C."/>
            <person name="Gibbons H.S."/>
            <person name="Coyne S.R."/>
            <person name="Lo C.C."/>
            <person name="Meincke L."/>
            <person name="Munk A.C."/>
            <person name="Koroleva G.I."/>
            <person name="Rosenzweig C.N."/>
            <person name="Palacios G.F."/>
            <person name="Redden C.L."/>
            <person name="Minogue T.D."/>
            <person name="Chain P.S."/>
        </authorList>
    </citation>
    <scope>NUCLEOTIDE SEQUENCE [LARGE SCALE GENOMIC DNA]</scope>
    <source>
        <strain evidence="3">ATCC 14581 / DSM 32 / JCM 2506 / NBRC 15308 / NCIMB 9376 / NCTC 10342 / NRRL B-14308 / VKM B-512</strain>
    </source>
</reference>
<dbReference type="Gene3D" id="3.30.70.270">
    <property type="match status" value="1"/>
</dbReference>
<dbReference type="Pfam" id="PF00990">
    <property type="entry name" value="GGDEF"/>
    <property type="match status" value="1"/>
</dbReference>
<dbReference type="HOGENOM" id="CLU_548287_0_0_9"/>
<dbReference type="AlphaFoldDB" id="A0A0B6AJ96"/>
<evidence type="ECO:0000313" key="3">
    <source>
        <dbReference type="Proteomes" id="UP000031829"/>
    </source>
</evidence>
<dbReference type="NCBIfam" id="TIGR00254">
    <property type="entry name" value="GGDEF"/>
    <property type="match status" value="1"/>
</dbReference>
<dbReference type="InterPro" id="IPR029787">
    <property type="entry name" value="Nucleotide_cyclase"/>
</dbReference>
<dbReference type="SUPFAM" id="SSF55073">
    <property type="entry name" value="Nucleotide cyclase"/>
    <property type="match status" value="1"/>
</dbReference>
<feature type="transmembrane region" description="Helical" evidence="1">
    <location>
        <begin position="103"/>
        <end position="127"/>
    </location>
</feature>
<name>A0A0B6AJ96_PRIM2</name>
<dbReference type="SMART" id="SM00267">
    <property type="entry name" value="GGDEF"/>
    <property type="match status" value="1"/>
</dbReference>
<dbReference type="InterPro" id="IPR043128">
    <property type="entry name" value="Rev_trsase/Diguanyl_cyclase"/>
</dbReference>
<dbReference type="InterPro" id="IPR050469">
    <property type="entry name" value="Diguanylate_Cyclase"/>
</dbReference>
<feature type="transmembrane region" description="Helical" evidence="1">
    <location>
        <begin position="76"/>
        <end position="97"/>
    </location>
</feature>
<dbReference type="GO" id="GO:0043709">
    <property type="term" value="P:cell adhesion involved in single-species biofilm formation"/>
    <property type="evidence" value="ECO:0007669"/>
    <property type="project" value="TreeGrafter"/>
</dbReference>
<proteinExistence type="predicted"/>
<dbReference type="InterPro" id="IPR035965">
    <property type="entry name" value="PAS-like_dom_sf"/>
</dbReference>
<evidence type="ECO:0000256" key="1">
    <source>
        <dbReference type="SAM" id="Phobius"/>
    </source>
</evidence>
<dbReference type="PROSITE" id="PS50887">
    <property type="entry name" value="GGDEF"/>
    <property type="match status" value="1"/>
</dbReference>
<dbReference type="GO" id="GO:0005886">
    <property type="term" value="C:plasma membrane"/>
    <property type="evidence" value="ECO:0007669"/>
    <property type="project" value="TreeGrafter"/>
</dbReference>
<protein>
    <submittedName>
        <fullName evidence="2">Diguanylate cyclase domain protein</fullName>
    </submittedName>
</protein>
<keyword evidence="1" id="KW-0812">Transmembrane</keyword>
<dbReference type="SUPFAM" id="SSF55785">
    <property type="entry name" value="PYP-like sensor domain (PAS domain)"/>
    <property type="match status" value="1"/>
</dbReference>
<sequence length="503" mass="58398">MSFLLSLLPFSFLKKYRFPSGREVNKDKMFDKTNAEMLQQRVKLVSLALVVSYPIYIYIGFSLLQHAGTSQFRHTLIGIHFTSFAISSLYLFFYYVSKRKERFANYLSTIVYGYIFYYVFAAALSTINSQLFTGRVDVYMMLLISTAVLCPMKLKHLCIIFIPNHLFLLYGLSRYVPDSFSLISKQINTTAAVAIALLISYILYTYRHKEYMNHLQLKESERNFFTLFKINPYPLLLTRLSDHKVLLINNKAIHFYNLASQDLDQIDGFIIYPTDEDREDILKRLQQEKYVKNYILEAREHGDSKWVMINYELLEYQSESCILAGITDITDLKAVEHELSLHASTDMLTGILNRRSGMEKLQLELLRAKTNDTPFLLCFIDINSLKLVNDQYGHREGDWVIKTIAESISGYISKDDTLFRYGGDEFLLMAPEQTEEYVQKLWQNINEQLENKKKEFNKAYALSASYGFIICAPSDDANLDTLIQKADAAMYKQKHTRVSSAFK</sequence>
<dbReference type="CDD" id="cd01949">
    <property type="entry name" value="GGDEF"/>
    <property type="match status" value="1"/>
</dbReference>
<dbReference type="Proteomes" id="UP000031829">
    <property type="component" value="Chromosome"/>
</dbReference>
<accession>A0A0B6AJ96</accession>
<feature type="transmembrane region" description="Helical" evidence="1">
    <location>
        <begin position="41"/>
        <end position="64"/>
    </location>
</feature>
<dbReference type="GO" id="GO:0052621">
    <property type="term" value="F:diguanylate cyclase activity"/>
    <property type="evidence" value="ECO:0007669"/>
    <property type="project" value="TreeGrafter"/>
</dbReference>